<comment type="caution">
    <text evidence="2">The sequence shown here is derived from an EMBL/GenBank/DDBJ whole genome shotgun (WGS) entry which is preliminary data.</text>
</comment>
<sequence length="325" mass="33948">MRRTKALLPVSGILLALLGALLGGPATAAAHPPRPDGARSVEVGRYHDASGRITLAIFQSVAAPARSIWTDHWVPVEDPSMIAIGGGATGAEYPYGAYLTASYPSPDFSSWIVSSKDHVNARQAHELTGYAIGMKIDGVSKDQLRSWVASCSGRRTSPDPESAPQVTVRLPSDQCTLLGGGFQVHWTGQGNIATASYPDEAVNYGEPGKTWTVRSKDHQVADPARISGYVVGIPTSLPVGTVLARATAGTTGGVQHPSATSAPPNGAWALSGAGARVHYSGAGSLLWNVHPYLDRGLQLVTVSSKDHMVADAASITSWAISIRLA</sequence>
<dbReference type="OrthoDB" id="3998029at2"/>
<accession>A0A3B0AL97</accession>
<dbReference type="RefSeq" id="WP_120759479.1">
    <property type="nucleotide sequence ID" value="NZ_JBFADQ010000037.1"/>
</dbReference>
<evidence type="ECO:0000313" key="3">
    <source>
        <dbReference type="Proteomes" id="UP000270343"/>
    </source>
</evidence>
<feature type="signal peptide" evidence="1">
    <location>
        <begin position="1"/>
        <end position="28"/>
    </location>
</feature>
<dbReference type="AlphaFoldDB" id="A0A3B0AL97"/>
<protein>
    <submittedName>
        <fullName evidence="2">Uncharacterized protein</fullName>
    </submittedName>
</protein>
<organism evidence="2 3">
    <name type="scientific">Streptomyces klenkii</name>
    <dbReference type="NCBI Taxonomy" id="1420899"/>
    <lineage>
        <taxon>Bacteria</taxon>
        <taxon>Bacillati</taxon>
        <taxon>Actinomycetota</taxon>
        <taxon>Actinomycetes</taxon>
        <taxon>Kitasatosporales</taxon>
        <taxon>Streptomycetaceae</taxon>
        <taxon>Streptomyces</taxon>
    </lineage>
</organism>
<name>A0A3B0AL97_9ACTN</name>
<keyword evidence="1" id="KW-0732">Signal</keyword>
<dbReference type="Proteomes" id="UP000270343">
    <property type="component" value="Unassembled WGS sequence"/>
</dbReference>
<reference evidence="2 3" key="1">
    <citation type="journal article" date="2015" name="Antonie Van Leeuwenhoek">
        <title>Streptomyces klenkii sp. nov., isolated from deep marine sediment.</title>
        <authorList>
            <person name="Veyisoglu A."/>
            <person name="Sahin N."/>
        </authorList>
    </citation>
    <scope>NUCLEOTIDE SEQUENCE [LARGE SCALE GENOMIC DNA]</scope>
    <source>
        <strain evidence="2 3">KCTC 29202</strain>
    </source>
</reference>
<evidence type="ECO:0000256" key="1">
    <source>
        <dbReference type="SAM" id="SignalP"/>
    </source>
</evidence>
<keyword evidence="3" id="KW-1185">Reference proteome</keyword>
<gene>
    <name evidence="2" type="ORF">D7231_32235</name>
</gene>
<dbReference type="EMBL" id="RBAM01000025">
    <property type="protein sequence ID" value="RKN61359.1"/>
    <property type="molecule type" value="Genomic_DNA"/>
</dbReference>
<evidence type="ECO:0000313" key="2">
    <source>
        <dbReference type="EMBL" id="RKN61359.1"/>
    </source>
</evidence>
<feature type="chain" id="PRO_5017385093" evidence="1">
    <location>
        <begin position="29"/>
        <end position="325"/>
    </location>
</feature>
<proteinExistence type="predicted"/>